<dbReference type="InterPro" id="IPR012674">
    <property type="entry name" value="Calycin"/>
</dbReference>
<gene>
    <name evidence="4" type="ORF">HOLleu_11270</name>
</gene>
<dbReference type="PRINTS" id="PR00178">
    <property type="entry name" value="FATTYACIDBP"/>
</dbReference>
<comment type="caution">
    <text evidence="4">The sequence shown here is derived from an EMBL/GenBank/DDBJ whole genome shotgun (WGS) entry which is preliminary data.</text>
</comment>
<evidence type="ECO:0000313" key="5">
    <source>
        <dbReference type="Proteomes" id="UP001152320"/>
    </source>
</evidence>
<reference evidence="4" key="1">
    <citation type="submission" date="2021-10" db="EMBL/GenBank/DDBJ databases">
        <title>Tropical sea cucumber genome reveals ecological adaptation and Cuvierian tubules defense mechanism.</title>
        <authorList>
            <person name="Chen T."/>
        </authorList>
    </citation>
    <scope>NUCLEOTIDE SEQUENCE</scope>
    <source>
        <strain evidence="4">Nanhai2018</strain>
        <tissue evidence="4">Muscle</tissue>
    </source>
</reference>
<evidence type="ECO:0000313" key="4">
    <source>
        <dbReference type="EMBL" id="KAJ8043946.1"/>
    </source>
</evidence>
<dbReference type="PANTHER" id="PTHR11955">
    <property type="entry name" value="FATTY ACID BINDING PROTEIN"/>
    <property type="match status" value="1"/>
</dbReference>
<evidence type="ECO:0000256" key="2">
    <source>
        <dbReference type="RuleBase" id="RU003696"/>
    </source>
</evidence>
<dbReference type="AlphaFoldDB" id="A0A9Q1CEN6"/>
<dbReference type="EMBL" id="JAIZAY010000004">
    <property type="protein sequence ID" value="KAJ8043946.1"/>
    <property type="molecule type" value="Genomic_DNA"/>
</dbReference>
<sequence>MADVLVGKWKLDKNENFEKFMEVLGVGLATRKIGATVKNTNDISYDGKKFKIVQKSTFKNSEIEFELGQEFETTTVDGRKVRTVFTWENGKLIQKEWPIKNPESAEAIYEREINDAGDLITTCKCKDVVCVRTYKKA</sequence>
<proteinExistence type="inferred from homology"/>
<dbReference type="Proteomes" id="UP001152320">
    <property type="component" value="Chromosome 4"/>
</dbReference>
<organism evidence="4 5">
    <name type="scientific">Holothuria leucospilota</name>
    <name type="common">Black long sea cucumber</name>
    <name type="synonym">Mertensiothuria leucospilota</name>
    <dbReference type="NCBI Taxonomy" id="206669"/>
    <lineage>
        <taxon>Eukaryota</taxon>
        <taxon>Metazoa</taxon>
        <taxon>Echinodermata</taxon>
        <taxon>Eleutherozoa</taxon>
        <taxon>Echinozoa</taxon>
        <taxon>Holothuroidea</taxon>
        <taxon>Aspidochirotacea</taxon>
        <taxon>Aspidochirotida</taxon>
        <taxon>Holothuriidae</taxon>
        <taxon>Holothuria</taxon>
    </lineage>
</organism>
<dbReference type="CDD" id="cd00742">
    <property type="entry name" value="FABP"/>
    <property type="match status" value="1"/>
</dbReference>
<evidence type="ECO:0000259" key="3">
    <source>
        <dbReference type="PROSITE" id="PS00214"/>
    </source>
</evidence>
<keyword evidence="2" id="KW-0813">Transport</keyword>
<dbReference type="SUPFAM" id="SSF50814">
    <property type="entry name" value="Lipocalins"/>
    <property type="match status" value="1"/>
</dbReference>
<dbReference type="InterPro" id="IPR000463">
    <property type="entry name" value="Fatty_acid-bd"/>
</dbReference>
<evidence type="ECO:0000256" key="1">
    <source>
        <dbReference type="ARBA" id="ARBA00008390"/>
    </source>
</evidence>
<dbReference type="InterPro" id="IPR031259">
    <property type="entry name" value="ILBP"/>
</dbReference>
<dbReference type="Gene3D" id="2.40.128.20">
    <property type="match status" value="1"/>
</dbReference>
<name>A0A9Q1CEN6_HOLLE</name>
<comment type="similarity">
    <text evidence="1 2">Belongs to the calycin superfamily. Fatty-acid binding protein (FABP) family.</text>
</comment>
<dbReference type="InterPro" id="IPR000566">
    <property type="entry name" value="Lipocln_cytosolic_FA-bd_dom"/>
</dbReference>
<protein>
    <submittedName>
        <fullName evidence="4">Myelin P2 protein</fullName>
    </submittedName>
</protein>
<accession>A0A9Q1CEN6</accession>
<dbReference type="GO" id="GO:0008289">
    <property type="term" value="F:lipid binding"/>
    <property type="evidence" value="ECO:0007669"/>
    <property type="project" value="InterPro"/>
</dbReference>
<dbReference type="OrthoDB" id="412780at2759"/>
<feature type="domain" description="Cytosolic fatty-acid binding proteins" evidence="3">
    <location>
        <begin position="7"/>
        <end position="24"/>
    </location>
</feature>
<dbReference type="FunFam" id="2.40.128.20:FF:000001">
    <property type="entry name" value="Fatty acid-binding protein, adipocyte"/>
    <property type="match status" value="1"/>
</dbReference>
<keyword evidence="5" id="KW-1185">Reference proteome</keyword>
<dbReference type="Pfam" id="PF00061">
    <property type="entry name" value="Lipocalin"/>
    <property type="match status" value="1"/>
</dbReference>
<dbReference type="PROSITE" id="PS00214">
    <property type="entry name" value="FABP"/>
    <property type="match status" value="1"/>
</dbReference>